<evidence type="ECO:0000313" key="2">
    <source>
        <dbReference type="EnsemblPlants" id="OMERI09G02300.1"/>
    </source>
</evidence>
<accession>A0A0E0EQ19</accession>
<feature type="region of interest" description="Disordered" evidence="1">
    <location>
        <begin position="31"/>
        <end position="52"/>
    </location>
</feature>
<organism evidence="2">
    <name type="scientific">Oryza meridionalis</name>
    <dbReference type="NCBI Taxonomy" id="40149"/>
    <lineage>
        <taxon>Eukaryota</taxon>
        <taxon>Viridiplantae</taxon>
        <taxon>Streptophyta</taxon>
        <taxon>Embryophyta</taxon>
        <taxon>Tracheophyta</taxon>
        <taxon>Spermatophyta</taxon>
        <taxon>Magnoliopsida</taxon>
        <taxon>Liliopsida</taxon>
        <taxon>Poales</taxon>
        <taxon>Poaceae</taxon>
        <taxon>BOP clade</taxon>
        <taxon>Oryzoideae</taxon>
        <taxon>Oryzeae</taxon>
        <taxon>Oryzinae</taxon>
        <taxon>Oryza</taxon>
    </lineage>
</organism>
<keyword evidence="3" id="KW-1185">Reference proteome</keyword>
<dbReference type="AlphaFoldDB" id="A0A0E0EQ19"/>
<reference evidence="2" key="1">
    <citation type="submission" date="2015-04" db="UniProtKB">
        <authorList>
            <consortium name="EnsemblPlants"/>
        </authorList>
    </citation>
    <scope>IDENTIFICATION</scope>
</reference>
<protein>
    <submittedName>
        <fullName evidence="2">Uncharacterized protein</fullName>
    </submittedName>
</protein>
<dbReference type="Proteomes" id="UP000008021">
    <property type="component" value="Chromosome 9"/>
</dbReference>
<proteinExistence type="predicted"/>
<dbReference type="Gramene" id="OMERI09G02300.1">
    <property type="protein sequence ID" value="OMERI09G02300.1"/>
    <property type="gene ID" value="OMERI09G02300"/>
</dbReference>
<evidence type="ECO:0000256" key="1">
    <source>
        <dbReference type="SAM" id="MobiDB-lite"/>
    </source>
</evidence>
<reference evidence="2" key="2">
    <citation type="submission" date="2018-05" db="EMBL/GenBank/DDBJ databases">
        <title>OmerRS3 (Oryza meridionalis Reference Sequence Version 3).</title>
        <authorList>
            <person name="Zhang J."/>
            <person name="Kudrna D."/>
            <person name="Lee S."/>
            <person name="Talag J."/>
            <person name="Welchert J."/>
            <person name="Wing R.A."/>
        </authorList>
    </citation>
    <scope>NUCLEOTIDE SEQUENCE [LARGE SCALE GENOMIC DNA]</scope>
    <source>
        <strain evidence="2">cv. OR44</strain>
    </source>
</reference>
<sequence length="87" mass="9718">MGFWERGRRFCDLEVEAISFLWSAARETPAERLAAATPANSGEGGGPVSISGARGARWWRRLGLERPGTAARRTEQWRREATPATFR</sequence>
<dbReference type="EnsemblPlants" id="OMERI09G02300.1">
    <property type="protein sequence ID" value="OMERI09G02300.1"/>
    <property type="gene ID" value="OMERI09G02300"/>
</dbReference>
<evidence type="ECO:0000313" key="3">
    <source>
        <dbReference type="Proteomes" id="UP000008021"/>
    </source>
</evidence>
<dbReference type="HOGENOM" id="CLU_2487221_0_0_1"/>
<name>A0A0E0EQ19_9ORYZ</name>